<sequence length="285" mass="31946">MATSIALRSLTRRCLNTSSSALCCSSVTSGDVKTPWNSMWNRRFRSEPDDNISSAEYVQTEAKSKKTTVASPKKLVFNFKTSYDNKNVKRYTIPKIIESPNGDMSFVFTKTLKETMYEIIFRNIVFAERARGLKVTRVAVLIPPYINEYQKRIIMEAATDAGVFVERFVTDIAENPFPNGTDVDKGGFAITIGLEEVFDVPVREFILSGDKTVLETILSELKRVRGYDLKKDPSMLQKTKDAVDRAIARMSSSDLKKTGVKLNLPVAAGQPEESTTITWTTDAHE</sequence>
<organism evidence="1 2">
    <name type="scientific">Papaver nudicaule</name>
    <name type="common">Iceland poppy</name>
    <dbReference type="NCBI Taxonomy" id="74823"/>
    <lineage>
        <taxon>Eukaryota</taxon>
        <taxon>Viridiplantae</taxon>
        <taxon>Streptophyta</taxon>
        <taxon>Embryophyta</taxon>
        <taxon>Tracheophyta</taxon>
        <taxon>Spermatophyta</taxon>
        <taxon>Magnoliopsida</taxon>
        <taxon>Ranunculales</taxon>
        <taxon>Papaveraceae</taxon>
        <taxon>Papaveroideae</taxon>
        <taxon>Papaver</taxon>
    </lineage>
</organism>
<accession>A0AA41V689</accession>
<keyword evidence="2" id="KW-1185">Reference proteome</keyword>
<proteinExistence type="predicted"/>
<dbReference type="EMBL" id="JAJJMA010166256">
    <property type="protein sequence ID" value="MCL7036290.1"/>
    <property type="molecule type" value="Genomic_DNA"/>
</dbReference>
<gene>
    <name evidence="1" type="ORF">MKW94_028427</name>
</gene>
<evidence type="ECO:0000313" key="2">
    <source>
        <dbReference type="Proteomes" id="UP001177140"/>
    </source>
</evidence>
<protein>
    <submittedName>
        <fullName evidence="1">Uncharacterized protein</fullName>
    </submittedName>
</protein>
<dbReference type="SUPFAM" id="SSF53067">
    <property type="entry name" value="Actin-like ATPase domain"/>
    <property type="match status" value="1"/>
</dbReference>
<dbReference type="AlphaFoldDB" id="A0AA41V689"/>
<dbReference type="Gene3D" id="3.30.420.40">
    <property type="match status" value="1"/>
</dbReference>
<dbReference type="Proteomes" id="UP001177140">
    <property type="component" value="Unassembled WGS sequence"/>
</dbReference>
<reference evidence="1" key="1">
    <citation type="submission" date="2022-03" db="EMBL/GenBank/DDBJ databases">
        <title>A functionally conserved STORR gene fusion in Papaver species that diverged 16.8 million years ago.</title>
        <authorList>
            <person name="Catania T."/>
        </authorList>
    </citation>
    <scope>NUCLEOTIDE SEQUENCE</scope>
    <source>
        <strain evidence="1">S-191538</strain>
    </source>
</reference>
<name>A0AA41V689_PAPNU</name>
<dbReference type="InterPro" id="IPR043129">
    <property type="entry name" value="ATPase_NBD"/>
</dbReference>
<evidence type="ECO:0000313" key="1">
    <source>
        <dbReference type="EMBL" id="MCL7036290.1"/>
    </source>
</evidence>
<comment type="caution">
    <text evidence="1">The sequence shown here is derived from an EMBL/GenBank/DDBJ whole genome shotgun (WGS) entry which is preliminary data.</text>
</comment>